<evidence type="ECO:0000313" key="3">
    <source>
        <dbReference type="Proteomes" id="UP000799302"/>
    </source>
</evidence>
<evidence type="ECO:0000313" key="2">
    <source>
        <dbReference type="EMBL" id="KAF2672841.1"/>
    </source>
</evidence>
<sequence>MARGKKASITKKRTQPEDVSPTSSRSTKRAKGEPSPSQESPPADSEPCPFFNKEGETHILNRLKHTGQGHVPTGYNQVHVPTGYNGKKKTWNIQCCDACRRRHGLGEHDLALRPGVELQCTNHDSMAGVRQQLLKTGKLRFSQAENQKKTIEEKLEIWKTGVDRLHDPGVGNPDKHTWSPHKLNVVPHGFRCKECCELQKYQTSFKDPESRGSWVLYETCWTIQTDWLHRQCQKCQAMSPTTAIWGEMDSVEKCAADLAEAINLHCAANGEQYFAAYQYNICYIGQGGTWFKRSPHFNPGDLAIDQPGNKIFGSTSNQGSKDCWFKPNQGFQFFPVTLPLDWWTNRRYFQSGGKAKRAQARTNGKLALCLTLAGSRQIWTRCLAVYRVNESEEEPKGGRFKRDILQGNEEQVGTLYGRGDNLTAEGIAQSLLRQFKIILQQRYVKEISINREEEIVALEQHQILERRGNQ</sequence>
<organism evidence="2 3">
    <name type="scientific">Microthyrium microscopicum</name>
    <dbReference type="NCBI Taxonomy" id="703497"/>
    <lineage>
        <taxon>Eukaryota</taxon>
        <taxon>Fungi</taxon>
        <taxon>Dikarya</taxon>
        <taxon>Ascomycota</taxon>
        <taxon>Pezizomycotina</taxon>
        <taxon>Dothideomycetes</taxon>
        <taxon>Dothideomycetes incertae sedis</taxon>
        <taxon>Microthyriales</taxon>
        <taxon>Microthyriaceae</taxon>
        <taxon>Microthyrium</taxon>
    </lineage>
</organism>
<gene>
    <name evidence="2" type="ORF">BT63DRAFT_475434</name>
</gene>
<dbReference type="EMBL" id="MU004231">
    <property type="protein sequence ID" value="KAF2672841.1"/>
    <property type="molecule type" value="Genomic_DNA"/>
</dbReference>
<evidence type="ECO:0000256" key="1">
    <source>
        <dbReference type="SAM" id="MobiDB-lite"/>
    </source>
</evidence>
<accession>A0A6A6UMX1</accession>
<dbReference type="Proteomes" id="UP000799302">
    <property type="component" value="Unassembled WGS sequence"/>
</dbReference>
<dbReference type="AlphaFoldDB" id="A0A6A6UMX1"/>
<protein>
    <submittedName>
        <fullName evidence="2">Uncharacterized protein</fullName>
    </submittedName>
</protein>
<proteinExistence type="predicted"/>
<reference evidence="2" key="1">
    <citation type="journal article" date="2020" name="Stud. Mycol.">
        <title>101 Dothideomycetes genomes: a test case for predicting lifestyles and emergence of pathogens.</title>
        <authorList>
            <person name="Haridas S."/>
            <person name="Albert R."/>
            <person name="Binder M."/>
            <person name="Bloem J."/>
            <person name="Labutti K."/>
            <person name="Salamov A."/>
            <person name="Andreopoulos B."/>
            <person name="Baker S."/>
            <person name="Barry K."/>
            <person name="Bills G."/>
            <person name="Bluhm B."/>
            <person name="Cannon C."/>
            <person name="Castanera R."/>
            <person name="Culley D."/>
            <person name="Daum C."/>
            <person name="Ezra D."/>
            <person name="Gonzalez J."/>
            <person name="Henrissat B."/>
            <person name="Kuo A."/>
            <person name="Liang C."/>
            <person name="Lipzen A."/>
            <person name="Lutzoni F."/>
            <person name="Magnuson J."/>
            <person name="Mondo S."/>
            <person name="Nolan M."/>
            <person name="Ohm R."/>
            <person name="Pangilinan J."/>
            <person name="Park H.-J."/>
            <person name="Ramirez L."/>
            <person name="Alfaro M."/>
            <person name="Sun H."/>
            <person name="Tritt A."/>
            <person name="Yoshinaga Y."/>
            <person name="Zwiers L.-H."/>
            <person name="Turgeon B."/>
            <person name="Goodwin S."/>
            <person name="Spatafora J."/>
            <person name="Crous P."/>
            <person name="Grigoriev I."/>
        </authorList>
    </citation>
    <scope>NUCLEOTIDE SEQUENCE</scope>
    <source>
        <strain evidence="2">CBS 115976</strain>
    </source>
</reference>
<feature type="compositionally biased region" description="Basic residues" evidence="1">
    <location>
        <begin position="1"/>
        <end position="13"/>
    </location>
</feature>
<name>A0A6A6UMX1_9PEZI</name>
<feature type="region of interest" description="Disordered" evidence="1">
    <location>
        <begin position="1"/>
        <end position="52"/>
    </location>
</feature>
<keyword evidence="3" id="KW-1185">Reference proteome</keyword>